<accession>A0A2D0S0J8</accession>
<dbReference type="InterPro" id="IPR016186">
    <property type="entry name" value="C-type_lectin-like/link_sf"/>
</dbReference>
<name>A0A2D0S0J8_ICTPU</name>
<dbReference type="PANTHER" id="PTHR45784:SF8">
    <property type="entry name" value="C-TYPE MANNOSE RECEPTOR 2-RELATED"/>
    <property type="match status" value="1"/>
</dbReference>
<evidence type="ECO:0000313" key="3">
    <source>
        <dbReference type="RefSeq" id="XP_017336278.1"/>
    </source>
</evidence>
<evidence type="ECO:0000259" key="1">
    <source>
        <dbReference type="PROSITE" id="PS50041"/>
    </source>
</evidence>
<dbReference type="Proteomes" id="UP000221080">
    <property type="component" value="Chromosome 12"/>
</dbReference>
<dbReference type="PROSITE" id="PS50041">
    <property type="entry name" value="C_TYPE_LECTIN_2"/>
    <property type="match status" value="2"/>
</dbReference>
<reference evidence="2" key="1">
    <citation type="journal article" date="2016" name="Nat. Commun.">
        <title>The channel catfish genome sequence provides insights into the evolution of scale formation in teleosts.</title>
        <authorList>
            <person name="Liu Z."/>
            <person name="Liu S."/>
            <person name="Yao J."/>
            <person name="Bao L."/>
            <person name="Zhang J."/>
            <person name="Li Y."/>
            <person name="Jiang C."/>
            <person name="Sun L."/>
            <person name="Wang R."/>
            <person name="Zhang Y."/>
            <person name="Zhou T."/>
            <person name="Zeng Q."/>
            <person name="Fu Q."/>
            <person name="Gao S."/>
            <person name="Li N."/>
            <person name="Koren S."/>
            <person name="Jiang Y."/>
            <person name="Zimin A."/>
            <person name="Xu P."/>
            <person name="Phillippy A.M."/>
            <person name="Geng X."/>
            <person name="Song L."/>
            <person name="Sun F."/>
            <person name="Li C."/>
            <person name="Wang X."/>
            <person name="Chen A."/>
            <person name="Jin Y."/>
            <person name="Yuan Z."/>
            <person name="Yang Y."/>
            <person name="Tan S."/>
            <person name="Peatman E."/>
            <person name="Lu J."/>
            <person name="Qin Z."/>
            <person name="Dunham R."/>
            <person name="Li Z."/>
            <person name="Sonstegard T."/>
            <person name="Feng J."/>
            <person name="Danzmann R.G."/>
            <person name="Schroeder S."/>
            <person name="Scheffler B."/>
            <person name="Duke M.V."/>
            <person name="Ballard L."/>
            <person name="Kucuktas H."/>
            <person name="Kaltenboeck L."/>
            <person name="Liu H."/>
            <person name="Armbruster J."/>
            <person name="Xie Y."/>
            <person name="Kirby M.L."/>
            <person name="Tian Y."/>
            <person name="Flanagan M.E."/>
            <person name="Mu W."/>
            <person name="Waldbieser G.C."/>
        </authorList>
    </citation>
    <scope>NUCLEOTIDE SEQUENCE [LARGE SCALE GENOMIC DNA]</scope>
    <source>
        <strain evidence="2">SDA103</strain>
    </source>
</reference>
<proteinExistence type="predicted"/>
<dbReference type="KEGG" id="ipu:108272397"/>
<reference evidence="3" key="2">
    <citation type="submission" date="2025-08" db="UniProtKB">
        <authorList>
            <consortium name="RefSeq"/>
        </authorList>
    </citation>
    <scope>IDENTIFICATION</scope>
    <source>
        <tissue evidence="3">Blood</tissue>
    </source>
</reference>
<gene>
    <name evidence="3" type="primary">LOC108272397</name>
</gene>
<feature type="domain" description="C-type lectin" evidence="1">
    <location>
        <begin position="39"/>
        <end position="160"/>
    </location>
</feature>
<dbReference type="Gene3D" id="3.10.100.10">
    <property type="entry name" value="Mannose-Binding Protein A, subunit A"/>
    <property type="match status" value="2"/>
</dbReference>
<dbReference type="InterPro" id="IPR016187">
    <property type="entry name" value="CTDL_fold"/>
</dbReference>
<dbReference type="InterPro" id="IPR001304">
    <property type="entry name" value="C-type_lectin-like"/>
</dbReference>
<dbReference type="SUPFAM" id="SSF56436">
    <property type="entry name" value="C-type lectin-like"/>
    <property type="match status" value="2"/>
</dbReference>
<feature type="domain" description="C-type lectin" evidence="1">
    <location>
        <begin position="155"/>
        <end position="271"/>
    </location>
</feature>
<organism evidence="2 3">
    <name type="scientific">Ictalurus punctatus</name>
    <name type="common">Channel catfish</name>
    <name type="synonym">Silurus punctatus</name>
    <dbReference type="NCBI Taxonomy" id="7998"/>
    <lineage>
        <taxon>Eukaryota</taxon>
        <taxon>Metazoa</taxon>
        <taxon>Chordata</taxon>
        <taxon>Craniata</taxon>
        <taxon>Vertebrata</taxon>
        <taxon>Euteleostomi</taxon>
        <taxon>Actinopterygii</taxon>
        <taxon>Neopterygii</taxon>
        <taxon>Teleostei</taxon>
        <taxon>Ostariophysi</taxon>
        <taxon>Siluriformes</taxon>
        <taxon>Ictaluridae</taxon>
        <taxon>Ictalurus</taxon>
    </lineage>
</organism>
<sequence length="275" mass="31765">MISYPEVSSKPHSHTPEREMKSAYFVLLLASLLEAGTCLFGKMYTFVNMNVSWVDAQTYCRSNYVDLISFESNYDLLDFVTIMEISRNGQSWIGLSKPPNELAFTQWSDGSPVQFTSWQNGRPSANNQLKTSNINQCVAILRSGNWSTYSCTERLSFYCYSWYPQIILVQELKPWEEALRHCRTIYTDLISLPTETDFFVVNRSLWNQETMVWTGLRFIDSSWFWVNHEPLGSLVNQPSCPAPSFRCGALVPGTMVLENRDCMEKMNFICYKEDV</sequence>
<dbReference type="PANTHER" id="PTHR45784">
    <property type="entry name" value="C-TYPE LECTIN DOMAIN FAMILY 20 MEMBER A-RELATED"/>
    <property type="match status" value="1"/>
</dbReference>
<dbReference type="RefSeq" id="XP_017336278.1">
    <property type="nucleotide sequence ID" value="XM_017480789.3"/>
</dbReference>
<dbReference type="CDD" id="cd00037">
    <property type="entry name" value="CLECT"/>
    <property type="match status" value="1"/>
</dbReference>
<dbReference type="AlphaFoldDB" id="A0A2D0S0J8"/>
<dbReference type="Pfam" id="PF00059">
    <property type="entry name" value="Lectin_C"/>
    <property type="match status" value="2"/>
</dbReference>
<keyword evidence="2" id="KW-1185">Reference proteome</keyword>
<dbReference type="OrthoDB" id="547680at2759"/>
<evidence type="ECO:0000313" key="2">
    <source>
        <dbReference type="Proteomes" id="UP000221080"/>
    </source>
</evidence>
<dbReference type="GeneID" id="108272397"/>
<protein>
    <submittedName>
        <fullName evidence="3">Lymphocyte antigen 75</fullName>
    </submittedName>
</protein>
<dbReference type="SMART" id="SM00034">
    <property type="entry name" value="CLECT"/>
    <property type="match status" value="2"/>
</dbReference>